<dbReference type="Proteomes" id="UP000476310">
    <property type="component" value="Unassembled WGS sequence"/>
</dbReference>
<protein>
    <recommendedName>
        <fullName evidence="1">ScoMcrA-like SRA domain-containing protein</fullName>
    </recommendedName>
</protein>
<accession>A0A6G4AGJ3</accession>
<name>A0A6G4AGJ3_9ACTN</name>
<reference evidence="2" key="1">
    <citation type="submission" date="2020-02" db="EMBL/GenBank/DDBJ databases">
        <title>A new Streptomyces sp. for controlling soil-borne diseases.</title>
        <authorList>
            <person name="Li X."/>
            <person name="Tian Y."/>
            <person name="Gao K."/>
        </authorList>
    </citation>
    <scope>NUCLEOTIDE SEQUENCE [LARGE SCALE GENOMIC DNA]</scope>
    <source>
        <strain evidence="2">0250</strain>
    </source>
</reference>
<evidence type="ECO:0000313" key="3">
    <source>
        <dbReference type="Proteomes" id="UP000476310"/>
    </source>
</evidence>
<evidence type="ECO:0000313" key="2">
    <source>
        <dbReference type="EMBL" id="NEW72556.1"/>
    </source>
</evidence>
<dbReference type="InterPro" id="IPR058712">
    <property type="entry name" value="SRA_ScoMcrA"/>
</dbReference>
<dbReference type="AlphaFoldDB" id="A0A6G4AGJ3"/>
<organism evidence="2 3">
    <name type="scientific">Streptomyces rhizosphaericus</name>
    <dbReference type="NCBI Taxonomy" id="114699"/>
    <lineage>
        <taxon>Bacteria</taxon>
        <taxon>Bacillati</taxon>
        <taxon>Actinomycetota</taxon>
        <taxon>Actinomycetes</taxon>
        <taxon>Kitasatosporales</taxon>
        <taxon>Streptomycetaceae</taxon>
        <taxon>Streptomyces</taxon>
        <taxon>Streptomyces violaceusniger group</taxon>
    </lineage>
</organism>
<keyword evidence="3" id="KW-1185">Reference proteome</keyword>
<comment type="caution">
    <text evidence="2">The sequence shown here is derived from an EMBL/GenBank/DDBJ whole genome shotgun (WGS) entry which is preliminary data.</text>
</comment>
<proteinExistence type="predicted"/>
<sequence>MAKDELKVGEVVARRDLHARFGGTPQGGISPSTRAQMVMVFVTERPTPDDFTGWGEDGIFHFSGAGMHGDQEMTRGNLALLRHKEQGRTVHLFHQLGRRADEPGRLYRHLGRFEVDSEQPHYTADAPDANGQMRIVIVFRLRPVGATVPGGPRLPVTPLTETRITKAPEITVAHVIRQPQESTNDIIRRLTVDYASHLHGLGREVVNAQVRVKGETRIARVDLLDATENRLIEVKHNTTRQSVRSAIGALMDYRRFFHPTPTLTLLVPAAPREDLLDLCASLCIEVVWPNPEGGFTSTHD</sequence>
<feature type="domain" description="ScoMcrA-like SRA" evidence="1">
    <location>
        <begin position="9"/>
        <end position="149"/>
    </location>
</feature>
<dbReference type="EMBL" id="JAAIKT010000022">
    <property type="protein sequence ID" value="NEW72556.1"/>
    <property type="molecule type" value="Genomic_DNA"/>
</dbReference>
<dbReference type="Pfam" id="PF26348">
    <property type="entry name" value="SRA_ScoMcrA"/>
    <property type="match status" value="1"/>
</dbReference>
<gene>
    <name evidence="2" type="ORF">G4H13_19625</name>
</gene>
<evidence type="ECO:0000259" key="1">
    <source>
        <dbReference type="Pfam" id="PF26348"/>
    </source>
</evidence>
<dbReference type="RefSeq" id="WP_164429048.1">
    <property type="nucleotide sequence ID" value="NZ_JAAIKT010000022.1"/>
</dbReference>